<feature type="region of interest" description="Disordered" evidence="5">
    <location>
        <begin position="20"/>
        <end position="76"/>
    </location>
</feature>
<evidence type="ECO:0008006" key="9">
    <source>
        <dbReference type="Google" id="ProtNLM"/>
    </source>
</evidence>
<feature type="transmembrane region" description="Helical" evidence="6">
    <location>
        <begin position="84"/>
        <end position="106"/>
    </location>
</feature>
<keyword evidence="6" id="KW-0472">Membrane</keyword>
<gene>
    <name evidence="7" type="ORF">H2200_003743</name>
</gene>
<feature type="compositionally biased region" description="Polar residues" evidence="5">
    <location>
        <begin position="50"/>
        <end position="65"/>
    </location>
</feature>
<accession>A0AA38XF05</accession>
<protein>
    <recommendedName>
        <fullName evidence="9">Lipid droplet-associated hydrolase</fullName>
    </recommendedName>
</protein>
<dbReference type="PANTHER" id="PTHR13390">
    <property type="entry name" value="LIPASE"/>
    <property type="match status" value="1"/>
</dbReference>
<evidence type="ECO:0000313" key="8">
    <source>
        <dbReference type="Proteomes" id="UP001172673"/>
    </source>
</evidence>
<keyword evidence="6" id="KW-1133">Transmembrane helix</keyword>
<evidence type="ECO:0000256" key="4">
    <source>
        <dbReference type="ARBA" id="ARBA00022801"/>
    </source>
</evidence>
<evidence type="ECO:0000256" key="3">
    <source>
        <dbReference type="ARBA" id="ARBA00022677"/>
    </source>
</evidence>
<comment type="caution">
    <text evidence="7">The sequence shown here is derived from an EMBL/GenBank/DDBJ whole genome shotgun (WGS) entry which is preliminary data.</text>
</comment>
<dbReference type="Proteomes" id="UP001172673">
    <property type="component" value="Unassembled WGS sequence"/>
</dbReference>
<evidence type="ECO:0000313" key="7">
    <source>
        <dbReference type="EMBL" id="KAJ9612146.1"/>
    </source>
</evidence>
<evidence type="ECO:0000256" key="1">
    <source>
        <dbReference type="ARBA" id="ARBA00004502"/>
    </source>
</evidence>
<keyword evidence="8" id="KW-1185">Reference proteome</keyword>
<dbReference type="InterPro" id="IPR029058">
    <property type="entry name" value="AB_hydrolase_fold"/>
</dbReference>
<feature type="compositionally biased region" description="Polar residues" evidence="5">
    <location>
        <begin position="20"/>
        <end position="29"/>
    </location>
</feature>
<keyword evidence="6" id="KW-0812">Transmembrane</keyword>
<dbReference type="Pfam" id="PF10230">
    <property type="entry name" value="LIDHydrolase"/>
    <property type="match status" value="1"/>
</dbReference>
<comment type="similarity">
    <text evidence="2">Belongs to the AB hydrolase superfamily. LDAH family.</text>
</comment>
<evidence type="ECO:0000256" key="6">
    <source>
        <dbReference type="SAM" id="Phobius"/>
    </source>
</evidence>
<dbReference type="EMBL" id="JAPDRK010000005">
    <property type="protein sequence ID" value="KAJ9612146.1"/>
    <property type="molecule type" value="Genomic_DNA"/>
</dbReference>
<dbReference type="InterPro" id="IPR019363">
    <property type="entry name" value="LDAH"/>
</dbReference>
<dbReference type="AlphaFoldDB" id="A0AA38XF05"/>
<feature type="compositionally biased region" description="Acidic residues" evidence="5">
    <location>
        <begin position="153"/>
        <end position="165"/>
    </location>
</feature>
<evidence type="ECO:0000256" key="5">
    <source>
        <dbReference type="SAM" id="MobiDB-lite"/>
    </source>
</evidence>
<dbReference type="PANTHER" id="PTHR13390:SF0">
    <property type="entry name" value="LIPID DROPLET-ASSOCIATED HYDROLASE"/>
    <property type="match status" value="1"/>
</dbReference>
<name>A0AA38XF05_9EURO</name>
<feature type="region of interest" description="Disordered" evidence="5">
    <location>
        <begin position="126"/>
        <end position="165"/>
    </location>
</feature>
<dbReference type="SUPFAM" id="SSF53474">
    <property type="entry name" value="alpha/beta-Hydrolases"/>
    <property type="match status" value="2"/>
</dbReference>
<dbReference type="GO" id="GO:0016298">
    <property type="term" value="F:lipase activity"/>
    <property type="evidence" value="ECO:0007669"/>
    <property type="project" value="InterPro"/>
</dbReference>
<reference evidence="7" key="1">
    <citation type="submission" date="2022-10" db="EMBL/GenBank/DDBJ databases">
        <title>Culturing micro-colonial fungi from biological soil crusts in the Mojave desert and describing Neophaeococcomyces mojavensis, and introducing the new genera and species Taxawa tesnikishii.</title>
        <authorList>
            <person name="Kurbessoian T."/>
            <person name="Stajich J.E."/>
        </authorList>
    </citation>
    <scope>NUCLEOTIDE SEQUENCE</scope>
    <source>
        <strain evidence="7">TK_41</strain>
    </source>
</reference>
<dbReference type="GO" id="GO:0005811">
    <property type="term" value="C:lipid droplet"/>
    <property type="evidence" value="ECO:0007669"/>
    <property type="project" value="UniProtKB-SubCell"/>
</dbReference>
<organism evidence="7 8">
    <name type="scientific">Cladophialophora chaetospira</name>
    <dbReference type="NCBI Taxonomy" id="386627"/>
    <lineage>
        <taxon>Eukaryota</taxon>
        <taxon>Fungi</taxon>
        <taxon>Dikarya</taxon>
        <taxon>Ascomycota</taxon>
        <taxon>Pezizomycotina</taxon>
        <taxon>Eurotiomycetes</taxon>
        <taxon>Chaetothyriomycetidae</taxon>
        <taxon>Chaetothyriales</taxon>
        <taxon>Herpotrichiellaceae</taxon>
        <taxon>Cladophialophora</taxon>
    </lineage>
</organism>
<evidence type="ECO:0000256" key="2">
    <source>
        <dbReference type="ARBA" id="ARBA00008300"/>
    </source>
</evidence>
<dbReference type="GO" id="GO:0019915">
    <property type="term" value="P:lipid storage"/>
    <property type="evidence" value="ECO:0007669"/>
    <property type="project" value="InterPro"/>
</dbReference>
<feature type="compositionally biased region" description="Basic and acidic residues" evidence="5">
    <location>
        <begin position="33"/>
        <end position="48"/>
    </location>
</feature>
<keyword evidence="4" id="KW-0378">Hydrolase</keyword>
<keyword evidence="3" id="KW-0551">Lipid droplet</keyword>
<sequence length="500" mass="55652">MRRLKSRVSANVFLHVPWTTRSSGTNNEVQADAEAHPEDGDEGSRDDYNGAQNPRNAQVPSTEGTFSRESKTGLKGKPKSRAKLVFFVTGNPGLIAYYHPFLSLLVRDLQKKGARDVVVAGMSLGGFDVEEDDGSRGKRGGEEEPLNPGPDVDSNDSQDDEDSQEWNEAELLYPAVFEQATGTEKFPTLQQQIELSYTRLDSLVGRIWIDMHMFEEGGDEPIDVVLMGHSVGAYICLELVRLWHERHPQESKPPQHVTIRDPRPLWAPSTCVLLTPTIQDIHLSPSGRLATPLLTHLFFLPALAHLLVHTVLLRTLPTTWLAALVSRVTGMQSNDHGLKATLAFLKSERGVKEALFMAGLEMQEIRKDRWGEEIWGASNTESLMGQDAGVKTSSPGLFFWFAEEDHWVADATKEAILRSRASGTIIERNCIDEGIEVQDIGEMEGAQIKSRPPSEGQEIPSSKVRLFETKGLVHAWCLNQSEFVARHVSKWLVSAWTENS</sequence>
<proteinExistence type="inferred from homology"/>
<comment type="subcellular location">
    <subcellularLocation>
        <location evidence="1">Lipid droplet</location>
    </subcellularLocation>
</comment>